<evidence type="ECO:0000256" key="2">
    <source>
        <dbReference type="ARBA" id="ARBA00022516"/>
    </source>
</evidence>
<evidence type="ECO:0000256" key="4">
    <source>
        <dbReference type="ARBA" id="ARBA00022832"/>
    </source>
</evidence>
<proteinExistence type="inferred from homology"/>
<dbReference type="RefSeq" id="WP_009553184.1">
    <property type="nucleotide sequence ID" value="NZ_CALVCX010000081.1"/>
</dbReference>
<accession>A0A7H9EIE7</accession>
<keyword evidence="5" id="KW-0809">Transit peptide</keyword>
<dbReference type="PANTHER" id="PTHR31727:SF6">
    <property type="entry name" value="OLEOYL-ACYL CARRIER PROTEIN THIOESTERASE 1, CHLOROPLASTIC"/>
    <property type="match status" value="1"/>
</dbReference>
<evidence type="ECO:0000256" key="3">
    <source>
        <dbReference type="ARBA" id="ARBA00022801"/>
    </source>
</evidence>
<gene>
    <name evidence="10" type="ORF">GTO87_01910</name>
</gene>
<comment type="similarity">
    <text evidence="1">Belongs to the acyl-ACP thioesterase family.</text>
</comment>
<dbReference type="InterPro" id="IPR002864">
    <property type="entry name" value="Acyl-ACP_thioesterase_NHD"/>
</dbReference>
<feature type="domain" description="Acyl-ACP thioesterase-like C-terminal" evidence="9">
    <location>
        <begin position="152"/>
        <end position="243"/>
    </location>
</feature>
<reference evidence="10 11" key="1">
    <citation type="submission" date="2020-01" db="EMBL/GenBank/DDBJ databases">
        <title>Complete and circular genome sequences of six lactobacillus isolates from horses.</title>
        <authorList>
            <person name="Hassan H.M."/>
        </authorList>
    </citation>
    <scope>NUCLEOTIDE SEQUENCE [LARGE SCALE GENOMIC DNA]</scope>
    <source>
        <strain evidence="10 11">1A</strain>
    </source>
</reference>
<dbReference type="Proteomes" id="UP000510886">
    <property type="component" value="Chromosome"/>
</dbReference>
<protein>
    <submittedName>
        <fullName evidence="10">Acyl-ACP thioesterase</fullName>
    </submittedName>
</protein>
<evidence type="ECO:0000256" key="6">
    <source>
        <dbReference type="ARBA" id="ARBA00023098"/>
    </source>
</evidence>
<dbReference type="CDD" id="cd00586">
    <property type="entry name" value="4HBT"/>
    <property type="match status" value="2"/>
</dbReference>
<dbReference type="KEGG" id="lsw:GTO87_01910"/>
<evidence type="ECO:0000256" key="5">
    <source>
        <dbReference type="ARBA" id="ARBA00022946"/>
    </source>
</evidence>
<evidence type="ECO:0000313" key="11">
    <source>
        <dbReference type="Proteomes" id="UP000510886"/>
    </source>
</evidence>
<dbReference type="SUPFAM" id="SSF54637">
    <property type="entry name" value="Thioesterase/thiol ester dehydrase-isomerase"/>
    <property type="match status" value="2"/>
</dbReference>
<keyword evidence="3" id="KW-0378">Hydrolase</keyword>
<dbReference type="Pfam" id="PF20791">
    <property type="entry name" value="Acyl-ACP_TE_C"/>
    <property type="match status" value="1"/>
</dbReference>
<dbReference type="AlphaFoldDB" id="A0A7H9EIE7"/>
<dbReference type="InterPro" id="IPR045023">
    <property type="entry name" value="FATA/B"/>
</dbReference>
<dbReference type="PANTHER" id="PTHR31727">
    <property type="entry name" value="OLEOYL-ACYL CARRIER PROTEIN THIOESTERASE 1, CHLOROPLASTIC"/>
    <property type="match status" value="1"/>
</dbReference>
<feature type="domain" description="Acyl-ACP thioesterase N-terminal hotdog" evidence="8">
    <location>
        <begin position="3"/>
        <end position="132"/>
    </location>
</feature>
<evidence type="ECO:0000256" key="1">
    <source>
        <dbReference type="ARBA" id="ARBA00006500"/>
    </source>
</evidence>
<dbReference type="Gene3D" id="3.10.129.10">
    <property type="entry name" value="Hotdog Thioesterase"/>
    <property type="match status" value="1"/>
</dbReference>
<keyword evidence="6" id="KW-0443">Lipid metabolism</keyword>
<organism evidence="10 11">
    <name type="scientific">Ligilactobacillus saerimneri</name>
    <dbReference type="NCBI Taxonomy" id="228229"/>
    <lineage>
        <taxon>Bacteria</taxon>
        <taxon>Bacillati</taxon>
        <taxon>Bacillota</taxon>
        <taxon>Bacilli</taxon>
        <taxon>Lactobacillales</taxon>
        <taxon>Lactobacillaceae</taxon>
        <taxon>Ligilactobacillus</taxon>
    </lineage>
</organism>
<keyword evidence="4" id="KW-0276">Fatty acid metabolism</keyword>
<evidence type="ECO:0000313" key="10">
    <source>
        <dbReference type="EMBL" id="QLL77483.1"/>
    </source>
</evidence>
<evidence type="ECO:0000256" key="7">
    <source>
        <dbReference type="ARBA" id="ARBA00023160"/>
    </source>
</evidence>
<dbReference type="GO" id="GO:0016297">
    <property type="term" value="F:fatty acyl-[ACP] hydrolase activity"/>
    <property type="evidence" value="ECO:0007669"/>
    <property type="project" value="InterPro"/>
</dbReference>
<dbReference type="InterPro" id="IPR029069">
    <property type="entry name" value="HotDog_dom_sf"/>
</dbReference>
<dbReference type="GO" id="GO:0000036">
    <property type="term" value="F:acyl carrier activity"/>
    <property type="evidence" value="ECO:0007669"/>
    <property type="project" value="TreeGrafter"/>
</dbReference>
<name>A0A7H9EIE7_9LACO</name>
<dbReference type="InterPro" id="IPR049427">
    <property type="entry name" value="Acyl-ACP_TE_C"/>
</dbReference>
<evidence type="ECO:0000259" key="9">
    <source>
        <dbReference type="Pfam" id="PF20791"/>
    </source>
</evidence>
<sequence>MPGKKYSEQHRVVYYDTDLTGRLNVGKLGDILMLVSNDQSNDLGVSLQNMKKAGLGWVVTQHVLTVDRMPRVGEELTITTQATSYNRYFCYRDFFVQDQSGKQVAKMHSVFVMMDLKQRKMVRLVDEFINPYSADYTTKIERLPQPQMQGEVTEHNERTYRVRYTDIDINRHVNNIHYIDWMVDALDKDFLSQHDLVSLNIVYKKEVAYGDTVHSQVAKNGLVTYHEIINDDAISCVAECHWQPVKED</sequence>
<dbReference type="Pfam" id="PF01643">
    <property type="entry name" value="Acyl-ACP_TE"/>
    <property type="match status" value="1"/>
</dbReference>
<dbReference type="EMBL" id="CP047418">
    <property type="protein sequence ID" value="QLL77483.1"/>
    <property type="molecule type" value="Genomic_DNA"/>
</dbReference>
<keyword evidence="2" id="KW-0444">Lipid biosynthesis</keyword>
<evidence type="ECO:0000259" key="8">
    <source>
        <dbReference type="Pfam" id="PF01643"/>
    </source>
</evidence>
<keyword evidence="7" id="KW-0275">Fatty acid biosynthesis</keyword>